<keyword evidence="5" id="KW-0574">Periplasm</keyword>
<evidence type="ECO:0000256" key="3">
    <source>
        <dbReference type="ARBA" id="ARBA00022617"/>
    </source>
</evidence>
<feature type="signal peptide" evidence="10">
    <location>
        <begin position="1"/>
        <end position="24"/>
    </location>
</feature>
<dbReference type="InterPro" id="IPR009056">
    <property type="entry name" value="Cyt_c-like_dom"/>
</dbReference>
<dbReference type="PROSITE" id="PS51007">
    <property type="entry name" value="CYTC"/>
    <property type="match status" value="1"/>
</dbReference>
<keyword evidence="6" id="KW-0249">Electron transport</keyword>
<feature type="binding site" description="axial binding residue" evidence="9">
    <location>
        <position position="171"/>
    </location>
    <ligand>
        <name>heme c</name>
        <dbReference type="ChEBI" id="CHEBI:61717"/>
        <label>2</label>
    </ligand>
    <ligandPart>
        <name>Fe</name>
        <dbReference type="ChEBI" id="CHEBI:18248"/>
    </ligandPart>
</feature>
<evidence type="ECO:0000256" key="10">
    <source>
        <dbReference type="SAM" id="SignalP"/>
    </source>
</evidence>
<feature type="binding site" description="axial binding residue" evidence="9">
    <location>
        <position position="79"/>
    </location>
    <ligand>
        <name>heme c</name>
        <dbReference type="ChEBI" id="CHEBI:61717"/>
        <label>1</label>
    </ligand>
    <ligandPart>
        <name>Fe</name>
        <dbReference type="ChEBI" id="CHEBI:18248"/>
    </ligandPart>
</feature>
<gene>
    <name evidence="12" type="ORF">UC35_13600</name>
</gene>
<feature type="binding site" description="axial binding residue" evidence="9">
    <location>
        <position position="131"/>
    </location>
    <ligand>
        <name>heme c</name>
        <dbReference type="ChEBI" id="CHEBI:61717"/>
        <label>2</label>
    </ligand>
    <ligandPart>
        <name>Fe</name>
        <dbReference type="ChEBI" id="CHEBI:18248"/>
    </ligandPart>
</feature>
<accession>A0A127JZZ9</accession>
<keyword evidence="4 9" id="KW-0479">Metal-binding</keyword>
<dbReference type="PANTHER" id="PTHR33751:SF9">
    <property type="entry name" value="CYTOCHROME C4"/>
    <property type="match status" value="1"/>
</dbReference>
<dbReference type="InterPro" id="IPR024167">
    <property type="entry name" value="Cytochrome_c4-like"/>
</dbReference>
<feature type="binding site" description="covalent" evidence="8">
    <location>
        <position position="130"/>
    </location>
    <ligand>
        <name>heme c</name>
        <dbReference type="ChEBI" id="CHEBI:61717"/>
        <label>2</label>
    </ligand>
</feature>
<dbReference type="EMBL" id="CP010951">
    <property type="protein sequence ID" value="AMO23712.1"/>
    <property type="molecule type" value="Genomic_DNA"/>
</dbReference>
<evidence type="ECO:0000256" key="1">
    <source>
        <dbReference type="ARBA" id="ARBA00004418"/>
    </source>
</evidence>
<dbReference type="Pfam" id="PF00034">
    <property type="entry name" value="Cytochrom_C"/>
    <property type="match status" value="2"/>
</dbReference>
<dbReference type="PIRSF" id="PIRSF000005">
    <property type="entry name" value="Cytochrome_c4"/>
    <property type="match status" value="1"/>
</dbReference>
<evidence type="ECO:0000313" key="12">
    <source>
        <dbReference type="EMBL" id="AMO23712.1"/>
    </source>
</evidence>
<keyword evidence="3 8" id="KW-0349">Heme</keyword>
<feature type="binding site" description="covalent" evidence="8">
    <location>
        <position position="127"/>
    </location>
    <ligand>
        <name>heme c</name>
        <dbReference type="ChEBI" id="CHEBI:61717"/>
        <label>2</label>
    </ligand>
</feature>
<keyword evidence="10" id="KW-0732">Signal</keyword>
<dbReference type="OrthoDB" id="5295860at2"/>
<evidence type="ECO:0000256" key="9">
    <source>
        <dbReference type="PIRSR" id="PIRSR000005-2"/>
    </source>
</evidence>
<sequence>MTRAGRWQVVAALTAALTAASTLAQPATPPAKAQACAACHGIDGNSTTPLYPVLAGQTTRYLYLQLRDFQEGRRSNELMSPMVAGLTRDEMRELADWFAQQKPRSTGFKPDPEKARLGKLKADETLCTMCHLGGFAGQNEIPRVAGQHRDYIVKQLTDFKQGKRTNDAGNMTSVARTLNEKDIENLANYLGGL</sequence>
<dbReference type="PATRIC" id="fig|94132.3.peg.2771"/>
<keyword evidence="7 9" id="KW-0408">Iron</keyword>
<comment type="PTM">
    <text evidence="8">Binds 2 heme c groups covalently per subunit.</text>
</comment>
<feature type="domain" description="Cytochrome c" evidence="11">
    <location>
        <begin position="14"/>
        <end position="193"/>
    </location>
</feature>
<comment type="subcellular location">
    <subcellularLocation>
        <location evidence="1">Periplasm</location>
    </subcellularLocation>
</comment>
<dbReference type="GO" id="GO:0009055">
    <property type="term" value="F:electron transfer activity"/>
    <property type="evidence" value="ECO:0007669"/>
    <property type="project" value="InterPro"/>
</dbReference>
<keyword evidence="13" id="KW-1185">Reference proteome</keyword>
<evidence type="ECO:0000256" key="4">
    <source>
        <dbReference type="ARBA" id="ARBA00022723"/>
    </source>
</evidence>
<dbReference type="Proteomes" id="UP000070433">
    <property type="component" value="Chromosome"/>
</dbReference>
<reference evidence="12 13" key="1">
    <citation type="journal article" date="2014" name="Int. J. Syst. Evol. Microbiol.">
        <title>Ramlibacter solisilvae sp. nov., isolated from forest soil, and emended description of the genus Ramlibacter.</title>
        <authorList>
            <person name="Lee H.J."/>
            <person name="Lee S.H."/>
            <person name="Lee S.S."/>
            <person name="Lee J.S."/>
            <person name="Kim Y."/>
            <person name="Kim S.C."/>
            <person name="Jeon C.O."/>
        </authorList>
    </citation>
    <scope>NUCLEOTIDE SEQUENCE [LARGE SCALE GENOMIC DNA]</scope>
    <source>
        <strain evidence="12 13">5-10</strain>
    </source>
</reference>
<proteinExistence type="predicted"/>
<dbReference type="InterPro" id="IPR036909">
    <property type="entry name" value="Cyt_c-like_dom_sf"/>
</dbReference>
<keyword evidence="2" id="KW-0813">Transport</keyword>
<feature type="binding site" description="axial binding residue" evidence="9">
    <location>
        <position position="40"/>
    </location>
    <ligand>
        <name>heme c</name>
        <dbReference type="ChEBI" id="CHEBI:61717"/>
        <label>1</label>
    </ligand>
    <ligandPart>
        <name>Fe</name>
        <dbReference type="ChEBI" id="CHEBI:18248"/>
    </ligandPart>
</feature>
<dbReference type="PANTHER" id="PTHR33751">
    <property type="entry name" value="CBB3-TYPE CYTOCHROME C OXIDASE SUBUNIT FIXP"/>
    <property type="match status" value="1"/>
</dbReference>
<evidence type="ECO:0000256" key="6">
    <source>
        <dbReference type="ARBA" id="ARBA00022982"/>
    </source>
</evidence>
<evidence type="ECO:0000256" key="5">
    <source>
        <dbReference type="ARBA" id="ARBA00022764"/>
    </source>
</evidence>
<protein>
    <submittedName>
        <fullName evidence="12">Cytochrome C</fullName>
    </submittedName>
</protein>
<feature type="binding site" description="covalent" evidence="8">
    <location>
        <position position="36"/>
    </location>
    <ligand>
        <name>heme c</name>
        <dbReference type="ChEBI" id="CHEBI:61717"/>
        <label>1</label>
    </ligand>
</feature>
<dbReference type="AlphaFoldDB" id="A0A127JZZ9"/>
<evidence type="ECO:0000256" key="8">
    <source>
        <dbReference type="PIRSR" id="PIRSR000005-1"/>
    </source>
</evidence>
<dbReference type="GO" id="GO:0005506">
    <property type="term" value="F:iron ion binding"/>
    <property type="evidence" value="ECO:0007669"/>
    <property type="project" value="InterPro"/>
</dbReference>
<name>A0A127JZZ9_9BURK</name>
<dbReference type="Gene3D" id="1.10.760.10">
    <property type="entry name" value="Cytochrome c-like domain"/>
    <property type="match status" value="2"/>
</dbReference>
<evidence type="ECO:0000256" key="7">
    <source>
        <dbReference type="ARBA" id="ARBA00023004"/>
    </source>
</evidence>
<evidence type="ECO:0000256" key="2">
    <source>
        <dbReference type="ARBA" id="ARBA00022448"/>
    </source>
</evidence>
<feature type="binding site" description="covalent" evidence="8">
    <location>
        <position position="39"/>
    </location>
    <ligand>
        <name>heme c</name>
        <dbReference type="ChEBI" id="CHEBI:61717"/>
        <label>1</label>
    </ligand>
</feature>
<feature type="chain" id="PRO_5007449801" evidence="10">
    <location>
        <begin position="25"/>
        <end position="193"/>
    </location>
</feature>
<dbReference type="SUPFAM" id="SSF46626">
    <property type="entry name" value="Cytochrome c"/>
    <property type="match status" value="2"/>
</dbReference>
<dbReference type="GO" id="GO:0020037">
    <property type="term" value="F:heme binding"/>
    <property type="evidence" value="ECO:0007669"/>
    <property type="project" value="InterPro"/>
</dbReference>
<evidence type="ECO:0000259" key="11">
    <source>
        <dbReference type="PROSITE" id="PS51007"/>
    </source>
</evidence>
<dbReference type="GO" id="GO:0042597">
    <property type="term" value="C:periplasmic space"/>
    <property type="evidence" value="ECO:0007669"/>
    <property type="project" value="UniProtKB-SubCell"/>
</dbReference>
<dbReference type="InterPro" id="IPR050597">
    <property type="entry name" value="Cytochrome_c_Oxidase_Subunit"/>
</dbReference>
<evidence type="ECO:0000313" key="13">
    <source>
        <dbReference type="Proteomes" id="UP000070433"/>
    </source>
</evidence>
<organism evidence="12 13">
    <name type="scientific">Ramlibacter tataouinensis</name>
    <dbReference type="NCBI Taxonomy" id="94132"/>
    <lineage>
        <taxon>Bacteria</taxon>
        <taxon>Pseudomonadati</taxon>
        <taxon>Pseudomonadota</taxon>
        <taxon>Betaproteobacteria</taxon>
        <taxon>Burkholderiales</taxon>
        <taxon>Comamonadaceae</taxon>
        <taxon>Ramlibacter</taxon>
    </lineage>
</organism>